<feature type="region of interest" description="Disordered" evidence="2">
    <location>
        <begin position="190"/>
        <end position="243"/>
    </location>
</feature>
<keyword evidence="1" id="KW-0175">Coiled coil</keyword>
<evidence type="ECO:0000259" key="3">
    <source>
        <dbReference type="Pfam" id="PF24670"/>
    </source>
</evidence>
<feature type="region of interest" description="Disordered" evidence="2">
    <location>
        <begin position="39"/>
        <end position="85"/>
    </location>
</feature>
<dbReference type="PANTHER" id="PTHR47491:SF5">
    <property type="entry name" value="CAP-GLY DOMAIN LINKER"/>
    <property type="match status" value="1"/>
</dbReference>
<feature type="compositionally biased region" description="Polar residues" evidence="2">
    <location>
        <begin position="191"/>
        <end position="206"/>
    </location>
</feature>
<dbReference type="STRING" id="4232.A0A251UEA7"/>
<dbReference type="EMBL" id="CM007896">
    <property type="protein sequence ID" value="OTG21102.1"/>
    <property type="molecule type" value="Genomic_DNA"/>
</dbReference>
<evidence type="ECO:0000313" key="4">
    <source>
        <dbReference type="EMBL" id="OTG21102.1"/>
    </source>
</evidence>
<dbReference type="PANTHER" id="PTHR47491">
    <property type="entry name" value="CAP-GLY DOMAIN LINKER"/>
    <property type="match status" value="1"/>
</dbReference>
<accession>A0A251UEA7</accession>
<dbReference type="InParanoid" id="A0A251UEA7"/>
<dbReference type="AlphaFoldDB" id="A0A251UEA7"/>
<evidence type="ECO:0000313" key="5">
    <source>
        <dbReference type="Proteomes" id="UP000215914"/>
    </source>
</evidence>
<feature type="coiled-coil region" evidence="1">
    <location>
        <begin position="338"/>
        <end position="471"/>
    </location>
</feature>
<protein>
    <recommendedName>
        <fullName evidence="3">DUF7653 domain-containing protein</fullName>
    </recommendedName>
</protein>
<keyword evidence="5" id="KW-1185">Reference proteome</keyword>
<dbReference type="OMA" id="FLIECEM"/>
<feature type="compositionally biased region" description="Low complexity" evidence="2">
    <location>
        <begin position="108"/>
        <end position="124"/>
    </location>
</feature>
<dbReference type="Proteomes" id="UP000215914">
    <property type="component" value="Chromosome 7"/>
</dbReference>
<dbReference type="Pfam" id="PF24670">
    <property type="entry name" value="DUF7653"/>
    <property type="match status" value="1"/>
</dbReference>
<proteinExistence type="predicted"/>
<evidence type="ECO:0000256" key="1">
    <source>
        <dbReference type="SAM" id="Coils"/>
    </source>
</evidence>
<evidence type="ECO:0000256" key="2">
    <source>
        <dbReference type="SAM" id="MobiDB-lite"/>
    </source>
</evidence>
<gene>
    <name evidence="4" type="ORF">HannXRQ_Chr07g0200471</name>
</gene>
<reference evidence="5" key="1">
    <citation type="journal article" date="2017" name="Nature">
        <title>The sunflower genome provides insights into oil metabolism, flowering and Asterid evolution.</title>
        <authorList>
            <person name="Badouin H."/>
            <person name="Gouzy J."/>
            <person name="Grassa C.J."/>
            <person name="Murat F."/>
            <person name="Staton S.E."/>
            <person name="Cottret L."/>
            <person name="Lelandais-Briere C."/>
            <person name="Owens G.L."/>
            <person name="Carrere S."/>
            <person name="Mayjonade B."/>
            <person name="Legrand L."/>
            <person name="Gill N."/>
            <person name="Kane N.C."/>
            <person name="Bowers J.E."/>
            <person name="Hubner S."/>
            <person name="Bellec A."/>
            <person name="Berard A."/>
            <person name="Berges H."/>
            <person name="Blanchet N."/>
            <person name="Boniface M.C."/>
            <person name="Brunel D."/>
            <person name="Catrice O."/>
            <person name="Chaidir N."/>
            <person name="Claudel C."/>
            <person name="Donnadieu C."/>
            <person name="Faraut T."/>
            <person name="Fievet G."/>
            <person name="Helmstetter N."/>
            <person name="King M."/>
            <person name="Knapp S.J."/>
            <person name="Lai Z."/>
            <person name="Le Paslier M.C."/>
            <person name="Lippi Y."/>
            <person name="Lorenzon L."/>
            <person name="Mandel J.R."/>
            <person name="Marage G."/>
            <person name="Marchand G."/>
            <person name="Marquand E."/>
            <person name="Bret-Mestries E."/>
            <person name="Morien E."/>
            <person name="Nambeesan S."/>
            <person name="Nguyen T."/>
            <person name="Pegot-Espagnet P."/>
            <person name="Pouilly N."/>
            <person name="Raftis F."/>
            <person name="Sallet E."/>
            <person name="Schiex T."/>
            <person name="Thomas J."/>
            <person name="Vandecasteele C."/>
            <person name="Vares D."/>
            <person name="Vear F."/>
            <person name="Vautrin S."/>
            <person name="Crespi M."/>
            <person name="Mangin B."/>
            <person name="Burke J.M."/>
            <person name="Salse J."/>
            <person name="Munos S."/>
            <person name="Vincourt P."/>
            <person name="Rieseberg L.H."/>
            <person name="Langlade N.B."/>
        </authorList>
    </citation>
    <scope>NUCLEOTIDE SEQUENCE [LARGE SCALE GENOMIC DNA]</scope>
    <source>
        <strain evidence="5">cv. SF193</strain>
    </source>
</reference>
<sequence>MSTNTKSRKLDPSPFLSLHFLSLPTCSMKKLFFFKSSTSSNGTNKDKQLQTHNSIGDGLLRTSKSGSKKAAAYEDHNQDQTGPFLRRSRSYSSAAFLDSRLLRTQNDSPSSSSSNIPQKQSASRSSRRALTPERPSRSKWFQDAAIDAAHKTEKLAFTGVDNLSSESSSYCSSKVLDRYIDGEQHQEWTSRHINSNTKTHVSQPNGGVQKPPRVQYAAPASHSPTGSGVNHRPKSHSFRDPNRESKLYMSTRDWVENSVAHESPRKLAKQVVERLSQSRVLPRVDSNSKEFDLDIPITLSDIYGGSQNCLPRDGPEEINYRFDDDCTRVLDYEESEDADEMTLLKAELESRTRKLEKERNELQLTLEKELDRRSTEWSTKLEKCKTEEHRLRERVRELAEQNVSLQREVSLLGEKELDNQSRIKLSGQQVKDMTVKMDELVKENQKLQQDVSELKDRYVATEEDRDLFKRNLESKDKECNELRKSITRLVRTTNEQEKTIQGLREGFSDQNQRSKMQTELLRLSGVEQALRKEVESYRLEAESLRRENINLLNRLKGNPNDNGFSTLKLDQQVWDSIHCLQSQGTGLINDSVHLCEKLIENIKERALQNGLDSQFIMESDMKLQGFKRGAKSLTRGLQVVSNVQREKSSTGTLDNECSEDVVKSDLKAEALMTSLLREKLYSKEVDVERLEAELATAVRGNDVLRCEVQNAMDNLSCVTHKMKDLEMQVFKKDESIYHLQNSLQECRKELSIVNGILPKVSEERDMMWDEVKQYSENNMLLTSEIGMLKKKVEALDEDVLLKEGQITILKDALGKPFDLLSSPVSSKGFLV</sequence>
<feature type="coiled-coil region" evidence="1">
    <location>
        <begin position="687"/>
        <end position="728"/>
    </location>
</feature>
<dbReference type="FunCoup" id="A0A251UEA7">
    <property type="interactions" value="1005"/>
</dbReference>
<feature type="coiled-coil region" evidence="1">
    <location>
        <begin position="527"/>
        <end position="554"/>
    </location>
</feature>
<feature type="region of interest" description="Disordered" evidence="2">
    <location>
        <begin position="102"/>
        <end position="139"/>
    </location>
</feature>
<organism evidence="4 5">
    <name type="scientific">Helianthus annuus</name>
    <name type="common">Common sunflower</name>
    <dbReference type="NCBI Taxonomy" id="4232"/>
    <lineage>
        <taxon>Eukaryota</taxon>
        <taxon>Viridiplantae</taxon>
        <taxon>Streptophyta</taxon>
        <taxon>Embryophyta</taxon>
        <taxon>Tracheophyta</taxon>
        <taxon>Spermatophyta</taxon>
        <taxon>Magnoliopsida</taxon>
        <taxon>eudicotyledons</taxon>
        <taxon>Gunneridae</taxon>
        <taxon>Pentapetalae</taxon>
        <taxon>asterids</taxon>
        <taxon>campanulids</taxon>
        <taxon>Asterales</taxon>
        <taxon>Asteraceae</taxon>
        <taxon>Asteroideae</taxon>
        <taxon>Heliantheae alliance</taxon>
        <taxon>Heliantheae</taxon>
        <taxon>Helianthus</taxon>
    </lineage>
</organism>
<name>A0A251UEA7_HELAN</name>
<feature type="domain" description="DUF7653" evidence="3">
    <location>
        <begin position="528"/>
        <end position="648"/>
    </location>
</feature>
<dbReference type="InterPro" id="IPR056070">
    <property type="entry name" value="DUF7653"/>
</dbReference>